<dbReference type="RefSeq" id="WP_089333974.1">
    <property type="nucleotide sequence ID" value="NZ_FZNS01000012.1"/>
</dbReference>
<dbReference type="Pfam" id="PF12679">
    <property type="entry name" value="ABC2_membrane_2"/>
    <property type="match status" value="1"/>
</dbReference>
<feature type="transmembrane region" description="Helical" evidence="1">
    <location>
        <begin position="21"/>
        <end position="40"/>
    </location>
</feature>
<evidence type="ECO:0000256" key="1">
    <source>
        <dbReference type="SAM" id="Phobius"/>
    </source>
</evidence>
<dbReference type="Proteomes" id="UP000198310">
    <property type="component" value="Unassembled WGS sequence"/>
</dbReference>
<keyword evidence="1" id="KW-1133">Transmembrane helix</keyword>
<accession>A0A239AEB1</accession>
<dbReference type="GO" id="GO:0005886">
    <property type="term" value="C:plasma membrane"/>
    <property type="evidence" value="ECO:0007669"/>
    <property type="project" value="UniProtKB-SubCell"/>
</dbReference>
<feature type="transmembrane region" description="Helical" evidence="1">
    <location>
        <begin position="154"/>
        <end position="174"/>
    </location>
</feature>
<dbReference type="EMBL" id="FZNS01000012">
    <property type="protein sequence ID" value="SNR93701.1"/>
    <property type="molecule type" value="Genomic_DNA"/>
</dbReference>
<feature type="transmembrane region" description="Helical" evidence="1">
    <location>
        <begin position="234"/>
        <end position="255"/>
    </location>
</feature>
<dbReference type="GO" id="GO:0140359">
    <property type="term" value="F:ABC-type transporter activity"/>
    <property type="evidence" value="ECO:0007669"/>
    <property type="project" value="InterPro"/>
</dbReference>
<protein>
    <submittedName>
        <fullName evidence="2">ABC-2 type transport system permease protein</fullName>
    </submittedName>
</protein>
<evidence type="ECO:0000313" key="3">
    <source>
        <dbReference type="Proteomes" id="UP000198310"/>
    </source>
</evidence>
<dbReference type="InterPro" id="IPR021913">
    <property type="entry name" value="DUF3526"/>
</dbReference>
<feature type="transmembrane region" description="Helical" evidence="1">
    <location>
        <begin position="267"/>
        <end position="288"/>
    </location>
</feature>
<proteinExistence type="predicted"/>
<keyword evidence="3" id="KW-1185">Reference proteome</keyword>
<sequence length="487" mass="55746">MQASLFRVLFRHELISLYRNRVLITLFSILLVLLVGALWMGSSRLHQQQRTLGQIRAHRVAAQDSLKARIRRIEAHGMYYPGFIWDDPTYAYNTARNEGPQYAVKQPFVLQALATGQSAMQPFYYKVYITRKQALVHESEIDNSFLQFVDTFDFSFVVVYLLPLLIIVFTYNLLSSEKEQGTWVLLKTSNQSIARLLLGRLGIRYGLFTAAVWAVVVPVLTLLIGPSFLATTNWWWLVAFVAGYFAFWFALAFLVNSFSLSSNLNAMSLIFLWLLLGLLLPNLLQIGLNRVYPIPSRIALTKAEREATNRYFEKDGQLLTKEVFNSPRTLIRQASIVTPGMVYGYGIIVSKSQIIKDQATRVAENNLYGQVEKQQVAIGQLQWLSPALLLQEVLATLAGTHWHQFNRFSRDVDVFREHTQQFFYPKMALESTYRTFTVKDADAIPQFQSRAYATYSGQYLGRVLLLHVVGVLVLMVLGYRRLLHASR</sequence>
<feature type="transmembrane region" description="Helical" evidence="1">
    <location>
        <begin position="459"/>
        <end position="479"/>
    </location>
</feature>
<evidence type="ECO:0000313" key="2">
    <source>
        <dbReference type="EMBL" id="SNR93701.1"/>
    </source>
</evidence>
<organism evidence="2 3">
    <name type="scientific">Hymenobacter mucosus</name>
    <dbReference type="NCBI Taxonomy" id="1411120"/>
    <lineage>
        <taxon>Bacteria</taxon>
        <taxon>Pseudomonadati</taxon>
        <taxon>Bacteroidota</taxon>
        <taxon>Cytophagia</taxon>
        <taxon>Cytophagales</taxon>
        <taxon>Hymenobacteraceae</taxon>
        <taxon>Hymenobacter</taxon>
    </lineage>
</organism>
<reference evidence="3" key="1">
    <citation type="submission" date="2017-06" db="EMBL/GenBank/DDBJ databases">
        <authorList>
            <person name="Varghese N."/>
            <person name="Submissions S."/>
        </authorList>
    </citation>
    <scope>NUCLEOTIDE SEQUENCE [LARGE SCALE GENOMIC DNA]</scope>
    <source>
        <strain evidence="3">DSM 28041</strain>
    </source>
</reference>
<name>A0A239AEB1_9BACT</name>
<dbReference type="PANTHER" id="PTHR43471:SF14">
    <property type="entry name" value="ABC-2 TYPE TRANSPORT SYSTEM PERMEASE PROTEIN"/>
    <property type="match status" value="1"/>
</dbReference>
<keyword evidence="1" id="KW-0472">Membrane</keyword>
<dbReference type="PANTHER" id="PTHR43471">
    <property type="entry name" value="ABC TRANSPORTER PERMEASE"/>
    <property type="match status" value="1"/>
</dbReference>
<dbReference type="Pfam" id="PF12040">
    <property type="entry name" value="DUF3526"/>
    <property type="match status" value="1"/>
</dbReference>
<feature type="transmembrane region" description="Helical" evidence="1">
    <location>
        <begin position="205"/>
        <end position="228"/>
    </location>
</feature>
<dbReference type="AlphaFoldDB" id="A0A239AEB1"/>
<keyword evidence="1" id="KW-0812">Transmembrane</keyword>
<gene>
    <name evidence="2" type="ORF">SAMN06269173_1128</name>
</gene>